<organism evidence="2 3">
    <name type="scientific">Roseimicrobium gellanilyticum</name>
    <dbReference type="NCBI Taxonomy" id="748857"/>
    <lineage>
        <taxon>Bacteria</taxon>
        <taxon>Pseudomonadati</taxon>
        <taxon>Verrucomicrobiota</taxon>
        <taxon>Verrucomicrobiia</taxon>
        <taxon>Verrucomicrobiales</taxon>
        <taxon>Verrucomicrobiaceae</taxon>
        <taxon>Roseimicrobium</taxon>
    </lineage>
</organism>
<keyword evidence="3" id="KW-1185">Reference proteome</keyword>
<dbReference type="EMBL" id="QNRR01000015">
    <property type="protein sequence ID" value="RBP36920.1"/>
    <property type="molecule type" value="Genomic_DNA"/>
</dbReference>
<dbReference type="RefSeq" id="WP_170157488.1">
    <property type="nucleotide sequence ID" value="NZ_QNRR01000015.1"/>
</dbReference>
<proteinExistence type="predicted"/>
<comment type="caution">
    <text evidence="2">The sequence shown here is derived from an EMBL/GenBank/DDBJ whole genome shotgun (WGS) entry which is preliminary data.</text>
</comment>
<evidence type="ECO:0000256" key="1">
    <source>
        <dbReference type="SAM" id="MobiDB-lite"/>
    </source>
</evidence>
<evidence type="ECO:0000313" key="2">
    <source>
        <dbReference type="EMBL" id="RBP36920.1"/>
    </source>
</evidence>
<gene>
    <name evidence="2" type="ORF">DES53_11561</name>
</gene>
<dbReference type="Proteomes" id="UP000253426">
    <property type="component" value="Unassembled WGS sequence"/>
</dbReference>
<feature type="compositionally biased region" description="Basic and acidic residues" evidence="1">
    <location>
        <begin position="49"/>
        <end position="60"/>
    </location>
</feature>
<dbReference type="AlphaFoldDB" id="A0A366H7F8"/>
<accession>A0A366H7F8</accession>
<name>A0A366H7F8_9BACT</name>
<evidence type="ECO:0000313" key="3">
    <source>
        <dbReference type="Proteomes" id="UP000253426"/>
    </source>
</evidence>
<feature type="region of interest" description="Disordered" evidence="1">
    <location>
        <begin position="32"/>
        <end position="60"/>
    </location>
</feature>
<sequence>MNRLTKPQPEPMTALEYARRHADACVKADVVPGPGVPDGDACDAVEASHTPDKRDDGSPQ</sequence>
<reference evidence="2 3" key="1">
    <citation type="submission" date="2018-06" db="EMBL/GenBank/DDBJ databases">
        <title>Genomic Encyclopedia of Type Strains, Phase IV (KMG-IV): sequencing the most valuable type-strain genomes for metagenomic binning, comparative biology and taxonomic classification.</title>
        <authorList>
            <person name="Goeker M."/>
        </authorList>
    </citation>
    <scope>NUCLEOTIDE SEQUENCE [LARGE SCALE GENOMIC DNA]</scope>
    <source>
        <strain evidence="2 3">DSM 25532</strain>
    </source>
</reference>
<protein>
    <submittedName>
        <fullName evidence="2">Uncharacterized protein</fullName>
    </submittedName>
</protein>